<keyword evidence="18" id="KW-1185">Reference proteome</keyword>
<dbReference type="InterPro" id="IPR000210">
    <property type="entry name" value="BTB/POZ_dom"/>
</dbReference>
<evidence type="ECO:0000256" key="14">
    <source>
        <dbReference type="SAM" id="MobiDB-lite"/>
    </source>
</evidence>
<name>A0A5N5FEX0_9ROSA</name>
<dbReference type="PROSITE" id="PS52046">
    <property type="entry name" value="ZF_C2HC_NPR"/>
    <property type="match status" value="2"/>
</dbReference>
<keyword evidence="8" id="KW-0862">Zinc</keyword>
<dbReference type="AlphaFoldDB" id="A0A5N5FEX0"/>
<dbReference type="Pfam" id="PF11900">
    <property type="entry name" value="DUF3420"/>
    <property type="match status" value="2"/>
</dbReference>
<evidence type="ECO:0000256" key="1">
    <source>
        <dbReference type="ARBA" id="ARBA00004123"/>
    </source>
</evidence>
<feature type="domain" description="C2HC NPR-type" evidence="16">
    <location>
        <begin position="670"/>
        <end position="684"/>
    </location>
</feature>
<reference evidence="18" key="2">
    <citation type="submission" date="2019-10" db="EMBL/GenBank/DDBJ databases">
        <title>A de novo genome assembly of a pear dwarfing rootstock.</title>
        <authorList>
            <person name="Wang F."/>
            <person name="Wang J."/>
            <person name="Li S."/>
            <person name="Zhang Y."/>
            <person name="Fang M."/>
            <person name="Ma L."/>
            <person name="Zhao Y."/>
            <person name="Jiang S."/>
        </authorList>
    </citation>
    <scope>NUCLEOTIDE SEQUENCE [LARGE SCALE GENOMIC DNA]</scope>
</reference>
<evidence type="ECO:0000313" key="18">
    <source>
        <dbReference type="Proteomes" id="UP000327157"/>
    </source>
</evidence>
<evidence type="ECO:0000256" key="4">
    <source>
        <dbReference type="ARBA" id="ARBA00022737"/>
    </source>
</evidence>
<dbReference type="Pfam" id="PF12313">
    <property type="entry name" value="NPR1_like_C"/>
    <property type="match status" value="2"/>
</dbReference>
<accession>A0A5N5FEX0</accession>
<evidence type="ECO:0000256" key="10">
    <source>
        <dbReference type="ARBA" id="ARBA00023242"/>
    </source>
</evidence>
<comment type="caution">
    <text evidence="17">The sequence shown here is derived from an EMBL/GenBank/DDBJ whole genome shotgun (WGS) entry which is preliminary data.</text>
</comment>
<evidence type="ECO:0000256" key="2">
    <source>
        <dbReference type="ARBA" id="ARBA00004906"/>
    </source>
</evidence>
<dbReference type="OrthoDB" id="71307at2759"/>
<dbReference type="GO" id="GO:0042742">
    <property type="term" value="P:defense response to bacterium"/>
    <property type="evidence" value="ECO:0007669"/>
    <property type="project" value="TreeGrafter"/>
</dbReference>
<dbReference type="FunFam" id="1.25.40.20:FF:000123">
    <property type="entry name" value="regulatory protein NPR3-like"/>
    <property type="match status" value="2"/>
</dbReference>
<dbReference type="PROSITE" id="PS50097">
    <property type="entry name" value="BTB"/>
    <property type="match status" value="1"/>
</dbReference>
<dbReference type="InterPro" id="IPR057250">
    <property type="entry name" value="Znf_C2HC_NPR-type"/>
</dbReference>
<dbReference type="PROSITE" id="PS50088">
    <property type="entry name" value="ANK_REPEAT"/>
    <property type="match status" value="2"/>
</dbReference>
<dbReference type="GO" id="GO:2000022">
    <property type="term" value="P:regulation of jasmonic acid mediated signaling pathway"/>
    <property type="evidence" value="ECO:0007669"/>
    <property type="project" value="InterPro"/>
</dbReference>
<keyword evidence="7" id="KW-0611">Plant defense</keyword>
<dbReference type="InterPro" id="IPR002110">
    <property type="entry name" value="Ankyrin_rpt"/>
</dbReference>
<comment type="similarity">
    <text evidence="11">Belongs to the plant 'ANKYRIN-BTB/POZ' family. 'NPR1-like' subfamily.</text>
</comment>
<feature type="domain" description="C2HC NPR-type" evidence="16">
    <location>
        <begin position="142"/>
        <end position="156"/>
    </location>
</feature>
<dbReference type="Pfam" id="PF00651">
    <property type="entry name" value="BTB"/>
    <property type="match status" value="1"/>
</dbReference>
<dbReference type="GO" id="GO:0009862">
    <property type="term" value="P:systemic acquired resistance, salicylic acid mediated signaling pathway"/>
    <property type="evidence" value="ECO:0007669"/>
    <property type="project" value="InterPro"/>
</dbReference>
<dbReference type="FunFam" id="3.30.710.10:FF:000110">
    <property type="entry name" value="Regulatory protein NPR3"/>
    <property type="match status" value="1"/>
</dbReference>
<feature type="region of interest" description="Disordered" evidence="14">
    <location>
        <begin position="1085"/>
        <end position="1114"/>
    </location>
</feature>
<dbReference type="Gene3D" id="1.25.40.20">
    <property type="entry name" value="Ankyrin repeat-containing domain"/>
    <property type="match status" value="2"/>
</dbReference>
<evidence type="ECO:0000259" key="15">
    <source>
        <dbReference type="PROSITE" id="PS50097"/>
    </source>
</evidence>
<keyword evidence="10" id="KW-0539">Nucleus</keyword>
<dbReference type="PANTHER" id="PTHR46475:SF2">
    <property type="entry name" value="REGULATORY PROTEIN NPR3"/>
    <property type="match status" value="1"/>
</dbReference>
<reference evidence="17 18" key="3">
    <citation type="submission" date="2019-11" db="EMBL/GenBank/DDBJ databases">
        <title>A de novo genome assembly of a pear dwarfing rootstock.</title>
        <authorList>
            <person name="Wang F."/>
            <person name="Wang J."/>
            <person name="Li S."/>
            <person name="Zhang Y."/>
            <person name="Fang M."/>
            <person name="Ma L."/>
            <person name="Zhao Y."/>
            <person name="Jiang S."/>
        </authorList>
    </citation>
    <scope>NUCLEOTIDE SEQUENCE [LARGE SCALE GENOMIC DNA]</scope>
    <source>
        <strain evidence="17">S2</strain>
        <tissue evidence="17">Leaf</tissue>
    </source>
</reference>
<dbReference type="GO" id="GO:0008270">
    <property type="term" value="F:zinc ion binding"/>
    <property type="evidence" value="ECO:0007669"/>
    <property type="project" value="UniProtKB-KW"/>
</dbReference>
<feature type="repeat" description="ANK" evidence="12">
    <location>
        <begin position="857"/>
        <end position="889"/>
    </location>
</feature>
<gene>
    <name evidence="17" type="ORF">D8674_002651</name>
</gene>
<sequence>MAHSAEPSSSLSFTSSPHLSNGSISHNLSCSGSESVPSLEVISLSKLSSSLEQLLIDPGCDYSDADIVVEGIPVGVHRCILASRSGFFRELFKRDRGSSGKEDRPKYCMSDFLPYGDVGYEAFLVFLSYVYTGKLKPSPVEVSTCVHNVCAHDACRPAINFVVELMYAASIFQMPDLVSIFERRLLNFVGKALSDNVIPILVVAFHCQLNQLIDQCIDRVARSDIDDISLEKGLPDEVVKKIKILRRNYQQDSDPNLPPADPLLEKRIRRIHKALDSDDVELVKLLLTESNITLDEANALHYAAAYCDPKVVTEVLALGLADVNLRNARGYTVLHIAVMRKEPSIIVLLLTKGAHASELTSDGQSAVSICRRLTRPKDYHSKTEQGQEANKDRICIDVLEREMRRNPMAGDASISSQIMPDDLHMELLNLENRVAIARLLFPAEAKLAMVIAHTETTPEFPKPSSSKGSSGNLMEVDLNETPTVQNKRLHSRLEALMKTVRLGRCYFPHCSEVLDKFIEDDLPELFFLESGSSDEQRVKRRRFMELKEEVQKAFTKDKAELSLSGLSSSSSSSSPRKFGANQKGVFGLETSGSRKNALNELVTPIWAGYWPTPAATTATPKSPSRAFRLLSTVAFWLRGASFSRSYSGGKMGIPKKKESPSIVRDFPVEVSSCVHNVCGHEACRPAIEFALELMCASSVFGMPDLVSILQRQLIDFVVKALTDDVIPILVVAFHCQLSQLIDQCIERVAHSDLDSISLEKTLPDEVVEKIKILRRNSQHCCDPNMPAVDPLREKRIRRIHKALDSDDVELMKLLLTESDVTLDEANALHYAAAYCDPKVVAEVLGLGLADVNLRDSRGYTVLHIAMMRKEPSIIILLLSNGARASEPTLEGESAVSICRRLTRPKDYHTKTERGQEANKDRICIDVLEREMLRNPMAGEASISSQMTPNDLHMRLLKLENRVALARFLFPAEAKLAMAIAHADTTSEFAGISSVKGSSGNLMEVDLNETPTVQNKRLLSRLESLVKTVSMGRYYFPHCSEVLDKLIHGDLPDLRFLETGTTDEQKIKRQRFLELKEEVQKAFDKDKADKNVYGLPPSSPSPPEQVGASPKVRNL</sequence>
<dbReference type="InterPro" id="IPR044292">
    <property type="entry name" value="NPR"/>
</dbReference>
<dbReference type="SUPFAM" id="SSF48403">
    <property type="entry name" value="Ankyrin repeat"/>
    <property type="match status" value="2"/>
</dbReference>
<dbReference type="SUPFAM" id="SSF54695">
    <property type="entry name" value="POZ domain"/>
    <property type="match status" value="1"/>
</dbReference>
<keyword evidence="9 12" id="KW-0040">ANK repeat</keyword>
<keyword evidence="6" id="KW-0833">Ubl conjugation pathway</keyword>
<evidence type="ECO:0000313" key="17">
    <source>
        <dbReference type="EMBL" id="KAB2601646.1"/>
    </source>
</evidence>
<evidence type="ECO:0000256" key="8">
    <source>
        <dbReference type="ARBA" id="ARBA00022833"/>
    </source>
</evidence>
<evidence type="ECO:0000256" key="3">
    <source>
        <dbReference type="ARBA" id="ARBA00022723"/>
    </source>
</evidence>
<dbReference type="PROSITE" id="PS50297">
    <property type="entry name" value="ANK_REP_REGION"/>
    <property type="match status" value="2"/>
</dbReference>
<evidence type="ECO:0000256" key="12">
    <source>
        <dbReference type="PROSITE-ProRule" id="PRU00023"/>
    </source>
</evidence>
<dbReference type="Pfam" id="PF13637">
    <property type="entry name" value="Ank_4"/>
    <property type="match status" value="1"/>
</dbReference>
<keyword evidence="3" id="KW-0479">Metal-binding</keyword>
<dbReference type="InterPro" id="IPR011333">
    <property type="entry name" value="SKP1/BTB/POZ_sf"/>
</dbReference>
<feature type="domain" description="BTB" evidence="15">
    <location>
        <begin position="63"/>
        <end position="139"/>
    </location>
</feature>
<dbReference type="GO" id="GO:0050832">
    <property type="term" value="P:defense response to fungus"/>
    <property type="evidence" value="ECO:0007669"/>
    <property type="project" value="TreeGrafter"/>
</dbReference>
<dbReference type="CDD" id="cd18310">
    <property type="entry name" value="BTB_POZ_NPR_plant"/>
    <property type="match status" value="1"/>
</dbReference>
<evidence type="ECO:0000256" key="7">
    <source>
        <dbReference type="ARBA" id="ARBA00022821"/>
    </source>
</evidence>
<comment type="caution">
    <text evidence="13">Lacks conserved residue(s) required for the propagation of feature annotation.</text>
</comment>
<comment type="pathway">
    <text evidence="2">Protein modification; protein ubiquitination.</text>
</comment>
<dbReference type="PANTHER" id="PTHR46475">
    <property type="entry name" value="REGULATORY PROTEIN NPR3"/>
    <property type="match status" value="1"/>
</dbReference>
<dbReference type="SMART" id="SM00225">
    <property type="entry name" value="BTB"/>
    <property type="match status" value="1"/>
</dbReference>
<evidence type="ECO:0000256" key="13">
    <source>
        <dbReference type="PROSITE-ProRule" id="PRU01391"/>
    </source>
</evidence>
<keyword evidence="4" id="KW-0677">Repeat</keyword>
<dbReference type="SMART" id="SM00248">
    <property type="entry name" value="ANK"/>
    <property type="match status" value="6"/>
</dbReference>
<organism evidence="17 18">
    <name type="scientific">Pyrus ussuriensis x Pyrus communis</name>
    <dbReference type="NCBI Taxonomy" id="2448454"/>
    <lineage>
        <taxon>Eukaryota</taxon>
        <taxon>Viridiplantae</taxon>
        <taxon>Streptophyta</taxon>
        <taxon>Embryophyta</taxon>
        <taxon>Tracheophyta</taxon>
        <taxon>Spermatophyta</taxon>
        <taxon>Magnoliopsida</taxon>
        <taxon>eudicotyledons</taxon>
        <taxon>Gunneridae</taxon>
        <taxon>Pentapetalae</taxon>
        <taxon>rosids</taxon>
        <taxon>fabids</taxon>
        <taxon>Rosales</taxon>
        <taxon>Rosaceae</taxon>
        <taxon>Amygdaloideae</taxon>
        <taxon>Maleae</taxon>
        <taxon>Pyrus</taxon>
    </lineage>
</organism>
<dbReference type="EMBL" id="SMOL01000695">
    <property type="protein sequence ID" value="KAB2601646.1"/>
    <property type="molecule type" value="Genomic_DNA"/>
</dbReference>
<keyword evidence="5 13" id="KW-0863">Zinc-finger</keyword>
<evidence type="ECO:0000256" key="5">
    <source>
        <dbReference type="ARBA" id="ARBA00022771"/>
    </source>
</evidence>
<dbReference type="InterPro" id="IPR021094">
    <property type="entry name" value="NPR1/NIM1-like_C"/>
</dbReference>
<comment type="subcellular location">
    <subcellularLocation>
        <location evidence="1">Nucleus</location>
    </subcellularLocation>
</comment>
<dbReference type="GO" id="GO:2000031">
    <property type="term" value="P:regulation of salicylic acid mediated signaling pathway"/>
    <property type="evidence" value="ECO:0007669"/>
    <property type="project" value="InterPro"/>
</dbReference>
<feature type="repeat" description="ANK" evidence="12">
    <location>
        <begin position="329"/>
        <end position="361"/>
    </location>
</feature>
<evidence type="ECO:0000256" key="11">
    <source>
        <dbReference type="ARBA" id="ARBA00044947"/>
    </source>
</evidence>
<proteinExistence type="inferred from homology"/>
<dbReference type="InterPro" id="IPR036770">
    <property type="entry name" value="Ankyrin_rpt-contain_sf"/>
</dbReference>
<evidence type="ECO:0000259" key="16">
    <source>
        <dbReference type="PROSITE" id="PS52046"/>
    </source>
</evidence>
<reference evidence="17 18" key="1">
    <citation type="submission" date="2019-09" db="EMBL/GenBank/DDBJ databases">
        <authorList>
            <person name="Ou C."/>
        </authorList>
    </citation>
    <scope>NUCLEOTIDE SEQUENCE [LARGE SCALE GENOMIC DNA]</scope>
    <source>
        <strain evidence="17">S2</strain>
        <tissue evidence="17">Leaf</tissue>
    </source>
</reference>
<evidence type="ECO:0000256" key="6">
    <source>
        <dbReference type="ARBA" id="ARBA00022786"/>
    </source>
</evidence>
<dbReference type="GO" id="GO:0005634">
    <property type="term" value="C:nucleus"/>
    <property type="evidence" value="ECO:0007669"/>
    <property type="project" value="UniProtKB-SubCell"/>
</dbReference>
<protein>
    <submittedName>
        <fullName evidence="17">Regulatory protein NPR3-like (NPR-1)</fullName>
    </submittedName>
</protein>
<dbReference type="Gene3D" id="3.30.710.10">
    <property type="entry name" value="Potassium Channel Kv1.1, Chain A"/>
    <property type="match status" value="1"/>
</dbReference>
<dbReference type="InterPro" id="IPR024228">
    <property type="entry name" value="NPR_central_dom"/>
</dbReference>
<evidence type="ECO:0000256" key="9">
    <source>
        <dbReference type="ARBA" id="ARBA00023043"/>
    </source>
</evidence>
<dbReference type="Proteomes" id="UP000327157">
    <property type="component" value="Chromosome 10"/>
</dbReference>